<dbReference type="InterPro" id="IPR036388">
    <property type="entry name" value="WH-like_DNA-bd_sf"/>
</dbReference>
<keyword evidence="5" id="KW-1185">Reference proteome</keyword>
<keyword evidence="2" id="KW-0238">DNA-binding</keyword>
<gene>
    <name evidence="4" type="ORF">D1B32_19190</name>
</gene>
<dbReference type="SUPFAM" id="SSF46785">
    <property type="entry name" value="Winged helix' DNA-binding domain"/>
    <property type="match status" value="1"/>
</dbReference>
<proteinExistence type="inferred from homology"/>
<accession>A0A417YBB6</accession>
<protein>
    <submittedName>
        <fullName evidence="4">ArsR family transcriptional regulator</fullName>
    </submittedName>
</protein>
<name>A0A417YBB6_9BACI</name>
<dbReference type="InterPro" id="IPR011991">
    <property type="entry name" value="ArsR-like_HTH"/>
</dbReference>
<dbReference type="PANTHER" id="PTHR38600:SF1">
    <property type="entry name" value="TRANSCRIPTIONAL REGULATORY PROTEIN"/>
    <property type="match status" value="1"/>
</dbReference>
<dbReference type="GO" id="GO:0003677">
    <property type="term" value="F:DNA binding"/>
    <property type="evidence" value="ECO:0007669"/>
    <property type="project" value="UniProtKB-KW"/>
</dbReference>
<dbReference type="Proteomes" id="UP000285456">
    <property type="component" value="Unassembled WGS sequence"/>
</dbReference>
<feature type="domain" description="HTH arsR-type" evidence="3">
    <location>
        <begin position="2"/>
        <end position="97"/>
    </location>
</feature>
<dbReference type="Pfam" id="PF01022">
    <property type="entry name" value="HTH_5"/>
    <property type="match status" value="1"/>
</dbReference>
<dbReference type="CDD" id="cd00090">
    <property type="entry name" value="HTH_ARSR"/>
    <property type="match status" value="1"/>
</dbReference>
<dbReference type="OrthoDB" id="2355173at2"/>
<evidence type="ECO:0000313" key="5">
    <source>
        <dbReference type="Proteomes" id="UP000285456"/>
    </source>
</evidence>
<dbReference type="SMART" id="SM00418">
    <property type="entry name" value="HTH_ARSR"/>
    <property type="match status" value="1"/>
</dbReference>
<dbReference type="AlphaFoldDB" id="A0A417YBB6"/>
<dbReference type="GO" id="GO:0003700">
    <property type="term" value="F:DNA-binding transcription factor activity"/>
    <property type="evidence" value="ECO:0007669"/>
    <property type="project" value="InterPro"/>
</dbReference>
<evidence type="ECO:0000313" key="4">
    <source>
        <dbReference type="EMBL" id="RHW29983.1"/>
    </source>
</evidence>
<dbReference type="EMBL" id="QWEH01000017">
    <property type="protein sequence ID" value="RHW29983.1"/>
    <property type="molecule type" value="Genomic_DNA"/>
</dbReference>
<dbReference type="InterPro" id="IPR023393">
    <property type="entry name" value="START-like_dom_sf"/>
</dbReference>
<sequence length="248" mass="28982">MVILSEKRTERDVYEAISDQTRRRLLRLLADAEELPLYELTVHFEMGRTAVSKHLTILKDAGLVVSRKIGRETRYRLNATPLKEIHDWVSFYEDFWKERMFKLNLLLEEQKMKADVSLDFQYTSSIEEVWKALTDSEMLAKWIWENDFKPVVGHKFQFRAEPNKWWNGIVDCEVLEVEEPHKISYTWASQGENTTVTWTLKEGSDGTTHLHFEQAGFSEETKATKGAIEGAIYSWTKMGEQLGKVLDQ</sequence>
<evidence type="ECO:0000256" key="2">
    <source>
        <dbReference type="ARBA" id="ARBA00023125"/>
    </source>
</evidence>
<dbReference type="NCBIfam" id="NF033788">
    <property type="entry name" value="HTH_metalloreg"/>
    <property type="match status" value="1"/>
</dbReference>
<dbReference type="InterPro" id="IPR001845">
    <property type="entry name" value="HTH_ArsR_DNA-bd_dom"/>
</dbReference>
<comment type="caution">
    <text evidence="4">The sequence shown here is derived from an EMBL/GenBank/DDBJ whole genome shotgun (WGS) entry which is preliminary data.</text>
</comment>
<dbReference type="Gene3D" id="3.30.530.20">
    <property type="match status" value="1"/>
</dbReference>
<comment type="similarity">
    <text evidence="1">Belongs to the AHA1 family.</text>
</comment>
<dbReference type="InterPro" id="IPR036390">
    <property type="entry name" value="WH_DNA-bd_sf"/>
</dbReference>
<reference evidence="4 5" key="1">
    <citation type="journal article" date="2007" name="Int. J. Syst. Evol. Microbiol.">
        <title>Oceanobacillus profundus sp. nov., isolated from a deep-sea sediment core.</title>
        <authorList>
            <person name="Kim Y.G."/>
            <person name="Choi D.H."/>
            <person name="Hyun S."/>
            <person name="Cho B.C."/>
        </authorList>
    </citation>
    <scope>NUCLEOTIDE SEQUENCE [LARGE SCALE GENOMIC DNA]</scope>
    <source>
        <strain evidence="4 5">DSM 18246</strain>
    </source>
</reference>
<dbReference type="PRINTS" id="PR00778">
    <property type="entry name" value="HTHARSR"/>
</dbReference>
<organism evidence="4 5">
    <name type="scientific">Oceanobacillus profundus</name>
    <dbReference type="NCBI Taxonomy" id="372463"/>
    <lineage>
        <taxon>Bacteria</taxon>
        <taxon>Bacillati</taxon>
        <taxon>Bacillota</taxon>
        <taxon>Bacilli</taxon>
        <taxon>Bacillales</taxon>
        <taxon>Bacillaceae</taxon>
        <taxon>Oceanobacillus</taxon>
    </lineage>
</organism>
<dbReference type="PROSITE" id="PS50987">
    <property type="entry name" value="HTH_ARSR_2"/>
    <property type="match status" value="1"/>
</dbReference>
<dbReference type="InterPro" id="IPR013538">
    <property type="entry name" value="ASHA1/2-like_C"/>
</dbReference>
<dbReference type="Pfam" id="PF08327">
    <property type="entry name" value="AHSA1"/>
    <property type="match status" value="1"/>
</dbReference>
<evidence type="ECO:0000259" key="3">
    <source>
        <dbReference type="PROSITE" id="PS50987"/>
    </source>
</evidence>
<dbReference type="SUPFAM" id="SSF55961">
    <property type="entry name" value="Bet v1-like"/>
    <property type="match status" value="1"/>
</dbReference>
<dbReference type="CDD" id="cd07814">
    <property type="entry name" value="SRPBCC_CalC_Aha1-like"/>
    <property type="match status" value="1"/>
</dbReference>
<dbReference type="Gene3D" id="1.10.10.10">
    <property type="entry name" value="Winged helix-like DNA-binding domain superfamily/Winged helix DNA-binding domain"/>
    <property type="match status" value="1"/>
</dbReference>
<evidence type="ECO:0000256" key="1">
    <source>
        <dbReference type="ARBA" id="ARBA00006817"/>
    </source>
</evidence>
<dbReference type="PANTHER" id="PTHR38600">
    <property type="entry name" value="TRANSCRIPTIONAL REGULATORY PROTEIN"/>
    <property type="match status" value="1"/>
</dbReference>